<feature type="domain" description="Glycosyl hydrolases family 2 sugar binding" evidence="5">
    <location>
        <begin position="68"/>
        <end position="249"/>
    </location>
</feature>
<comment type="similarity">
    <text evidence="1">Belongs to the glycosyl hydrolase 2 family.</text>
</comment>
<dbReference type="InterPro" id="IPR013783">
    <property type="entry name" value="Ig-like_fold"/>
</dbReference>
<dbReference type="InterPro" id="IPR008979">
    <property type="entry name" value="Galactose-bd-like_sf"/>
</dbReference>
<dbReference type="SUPFAM" id="SSF51445">
    <property type="entry name" value="(Trans)glycosidases"/>
    <property type="match status" value="1"/>
</dbReference>
<name>A0A5S6R2E8_TRIMR</name>
<evidence type="ECO:0000256" key="3">
    <source>
        <dbReference type="ARBA" id="ARBA00023295"/>
    </source>
</evidence>
<dbReference type="PROSITE" id="PS00719">
    <property type="entry name" value="GLYCOSYL_HYDROL_F2_1"/>
    <property type="match status" value="1"/>
</dbReference>
<feature type="domain" description="Glycoside hydrolase family 2 catalytic" evidence="4">
    <location>
        <begin position="360"/>
        <end position="654"/>
    </location>
</feature>
<dbReference type="Pfam" id="PF02837">
    <property type="entry name" value="Glyco_hydro_2_N"/>
    <property type="match status" value="1"/>
</dbReference>
<dbReference type="InterPro" id="IPR006104">
    <property type="entry name" value="Glyco_hydro_2_N"/>
</dbReference>
<evidence type="ECO:0000256" key="1">
    <source>
        <dbReference type="ARBA" id="ARBA00007401"/>
    </source>
</evidence>
<dbReference type="InterPro" id="IPR017853">
    <property type="entry name" value="GH"/>
</dbReference>
<dbReference type="PANTHER" id="PTHR10066:SF67">
    <property type="entry name" value="BETA-GLUCURONIDASE"/>
    <property type="match status" value="1"/>
</dbReference>
<evidence type="ECO:0000313" key="7">
    <source>
        <dbReference type="WBParaSite" id="TMUE_3000013489.1"/>
    </source>
</evidence>
<organism evidence="6 7">
    <name type="scientific">Trichuris muris</name>
    <name type="common">Mouse whipworm</name>
    <dbReference type="NCBI Taxonomy" id="70415"/>
    <lineage>
        <taxon>Eukaryota</taxon>
        <taxon>Metazoa</taxon>
        <taxon>Ecdysozoa</taxon>
        <taxon>Nematoda</taxon>
        <taxon>Enoplea</taxon>
        <taxon>Dorylaimia</taxon>
        <taxon>Trichinellida</taxon>
        <taxon>Trichuridae</taxon>
        <taxon>Trichuris</taxon>
    </lineage>
</organism>
<dbReference type="Gene3D" id="2.60.120.260">
    <property type="entry name" value="Galactose-binding domain-like"/>
    <property type="match status" value="1"/>
</dbReference>
<proteinExistence type="inferred from homology"/>
<keyword evidence="2" id="KW-0378">Hydrolase</keyword>
<dbReference type="InterPro" id="IPR036156">
    <property type="entry name" value="Beta-gal/glucu_dom_sf"/>
</dbReference>
<dbReference type="InterPro" id="IPR006101">
    <property type="entry name" value="Glyco_hydro_2"/>
</dbReference>
<dbReference type="GO" id="GO:0019391">
    <property type="term" value="P:glucuronoside catabolic process"/>
    <property type="evidence" value="ECO:0007669"/>
    <property type="project" value="TreeGrafter"/>
</dbReference>
<dbReference type="AlphaFoldDB" id="A0A5S6R2E8"/>
<dbReference type="Pfam" id="PF02836">
    <property type="entry name" value="Glyco_hydro_2_C"/>
    <property type="match status" value="1"/>
</dbReference>
<keyword evidence="6" id="KW-1185">Reference proteome</keyword>
<reference evidence="7" key="1">
    <citation type="submission" date="2019-12" db="UniProtKB">
        <authorList>
            <consortium name="WormBaseParasite"/>
        </authorList>
    </citation>
    <scope>IDENTIFICATION</scope>
</reference>
<dbReference type="InterPro" id="IPR006103">
    <property type="entry name" value="Glyco_hydro_2_cat"/>
</dbReference>
<evidence type="ECO:0000313" key="6">
    <source>
        <dbReference type="Proteomes" id="UP000046395"/>
    </source>
</evidence>
<dbReference type="GO" id="GO:0030246">
    <property type="term" value="F:carbohydrate binding"/>
    <property type="evidence" value="ECO:0007669"/>
    <property type="project" value="TreeGrafter"/>
</dbReference>
<dbReference type="Proteomes" id="UP000046395">
    <property type="component" value="Unassembled WGS sequence"/>
</dbReference>
<evidence type="ECO:0000259" key="5">
    <source>
        <dbReference type="Pfam" id="PF02837"/>
    </source>
</evidence>
<evidence type="ECO:0000256" key="2">
    <source>
        <dbReference type="ARBA" id="ARBA00022801"/>
    </source>
</evidence>
<dbReference type="FunFam" id="2.60.120.260:FF:000027">
    <property type="entry name" value="Beta-glucuronidase"/>
    <property type="match status" value="1"/>
</dbReference>
<dbReference type="GO" id="GO:0004566">
    <property type="term" value="F:beta-glucuronidase activity"/>
    <property type="evidence" value="ECO:0007669"/>
    <property type="project" value="TreeGrafter"/>
</dbReference>
<dbReference type="SUPFAM" id="SSF49785">
    <property type="entry name" value="Galactose-binding domain-like"/>
    <property type="match status" value="1"/>
</dbReference>
<keyword evidence="3" id="KW-0326">Glycosidase</keyword>
<dbReference type="WBParaSite" id="TMUE_3000013489.1">
    <property type="protein sequence ID" value="TMUE_3000013489.1"/>
    <property type="gene ID" value="WBGene00292194"/>
</dbReference>
<accession>A0A5S6R2E8</accession>
<dbReference type="FunFam" id="3.20.20.80:FF:000080">
    <property type="entry name" value="Beta-glucuronidase UidA"/>
    <property type="match status" value="1"/>
</dbReference>
<dbReference type="InterPro" id="IPR023230">
    <property type="entry name" value="Glyco_hydro_2_CS"/>
</dbReference>
<protein>
    <submittedName>
        <fullName evidence="7">Beta-glucuronidase</fullName>
    </submittedName>
</protein>
<dbReference type="GO" id="GO:0005975">
    <property type="term" value="P:carbohydrate metabolic process"/>
    <property type="evidence" value="ECO:0007669"/>
    <property type="project" value="InterPro"/>
</dbReference>
<dbReference type="Gene3D" id="3.20.20.80">
    <property type="entry name" value="Glycosidases"/>
    <property type="match status" value="1"/>
</dbReference>
<dbReference type="PROSITE" id="PS00608">
    <property type="entry name" value="GLYCOSYL_HYDROL_F2_2"/>
    <property type="match status" value="1"/>
</dbReference>
<evidence type="ECO:0000259" key="4">
    <source>
        <dbReference type="Pfam" id="PF02836"/>
    </source>
</evidence>
<dbReference type="Gene3D" id="2.60.40.10">
    <property type="entry name" value="Immunoglobulins"/>
    <property type="match status" value="1"/>
</dbReference>
<dbReference type="PANTHER" id="PTHR10066">
    <property type="entry name" value="BETA-GLUCURONIDASE"/>
    <property type="match status" value="1"/>
</dbReference>
<dbReference type="InterPro" id="IPR023232">
    <property type="entry name" value="Glyco_hydro_2_AS"/>
</dbReference>
<dbReference type="NCBIfam" id="NF007538">
    <property type="entry name" value="PRK10150.1"/>
    <property type="match status" value="1"/>
</dbReference>
<dbReference type="PRINTS" id="PR00132">
    <property type="entry name" value="GLHYDRLASE2"/>
</dbReference>
<dbReference type="SUPFAM" id="SSF49303">
    <property type="entry name" value="beta-Galactosidase/glucuronidase domain"/>
    <property type="match status" value="1"/>
</dbReference>
<dbReference type="GO" id="GO:0005615">
    <property type="term" value="C:extracellular space"/>
    <property type="evidence" value="ECO:0007669"/>
    <property type="project" value="TreeGrafter"/>
</dbReference>
<sequence>MLISACEAWEQGNLLRRYDDGNRLCVCFFLLQGWSAVWSIDMLLYFCLQLFTSIDASLYPFESETRQVKSLDGLWCFVAEKANSEFYGMENKWFQRDICHFENSTRLAVPGSYNDQTQSQLLRRHVGWVWYQRKFFASPDWYSRDKEVLLRFGSVNYFAVVWLNGKLTMKHEGGHLPFQASAKKFLRFGAENVLTVAVNNTLSHNTIPPGEFEHQNSSYCRTCDFVQALDFDFFNYAGIHRPVVLYIVPIIHITEVFVAGSTDEVEFGVLQYSIDINVNLAGMHSISAAVELRTMGDDLIFRENGFKGIKFTGGIKAWWPYGMSNEPGYLYKFTAFLLLRNDTVLDVYQLPVGIRTVSASDGKFRFNRREFYFVGFGMHEDSEIHGRGYDPVVMIKDMNLLQWFGANSFRTSHYPYSEEMLFEADRRGIVVISELPAVGLKYFTENNLALHSAILNETIGRDKNHPSVVMWSLANEPDTKQNASSDYFRRLIDLTRRLDSTRPITIVYGPSEYYNDQTAHMVDVICINRYYGWYRNPGHPETIVQELKDDILHWRDKFKKPVLVTEYGTDAFDSLSFEPGVMFSPQYQLEVFSCYHKVFDSLKPNPLIGEMVWNFADFMTDDGLIRVVGNRKGVLYRNRQPKQAAYLIRARYTSLLNASKSNPSI</sequence>
<dbReference type="STRING" id="70415.A0A5S6R2E8"/>